<protein>
    <recommendedName>
        <fullName evidence="8">Cytochrome P450</fullName>
    </recommendedName>
</protein>
<dbReference type="GO" id="GO:0020037">
    <property type="term" value="F:heme binding"/>
    <property type="evidence" value="ECO:0007669"/>
    <property type="project" value="InterPro"/>
</dbReference>
<comment type="cofactor">
    <cofactor evidence="1">
        <name>heme</name>
        <dbReference type="ChEBI" id="CHEBI:30413"/>
    </cofactor>
</comment>
<evidence type="ECO:0000256" key="4">
    <source>
        <dbReference type="ARBA" id="ARBA00023002"/>
    </source>
</evidence>
<dbReference type="OrthoDB" id="1896685at2759"/>
<dbReference type="Gene3D" id="1.10.630.10">
    <property type="entry name" value="Cytochrome P450"/>
    <property type="match status" value="1"/>
</dbReference>
<dbReference type="Proteomes" id="UP000015453">
    <property type="component" value="Unassembled WGS sequence"/>
</dbReference>
<keyword evidence="7" id="KW-1185">Reference proteome</keyword>
<organism evidence="6 7">
    <name type="scientific">Genlisea aurea</name>
    <dbReference type="NCBI Taxonomy" id="192259"/>
    <lineage>
        <taxon>Eukaryota</taxon>
        <taxon>Viridiplantae</taxon>
        <taxon>Streptophyta</taxon>
        <taxon>Embryophyta</taxon>
        <taxon>Tracheophyta</taxon>
        <taxon>Spermatophyta</taxon>
        <taxon>Magnoliopsida</taxon>
        <taxon>eudicotyledons</taxon>
        <taxon>Gunneridae</taxon>
        <taxon>Pentapetalae</taxon>
        <taxon>asterids</taxon>
        <taxon>lamiids</taxon>
        <taxon>Lamiales</taxon>
        <taxon>Lentibulariaceae</taxon>
        <taxon>Genlisea</taxon>
    </lineage>
</organism>
<dbReference type="InterPro" id="IPR001128">
    <property type="entry name" value="Cyt_P450"/>
</dbReference>
<dbReference type="EMBL" id="AUSU01007867">
    <property type="protein sequence ID" value="EPS60047.1"/>
    <property type="molecule type" value="Genomic_DNA"/>
</dbReference>
<dbReference type="SUPFAM" id="SSF48264">
    <property type="entry name" value="Cytochrome P450"/>
    <property type="match status" value="1"/>
</dbReference>
<keyword evidence="3" id="KW-0479">Metal-binding</keyword>
<keyword evidence="5" id="KW-0408">Iron</keyword>
<dbReference type="GO" id="GO:0005506">
    <property type="term" value="F:iron ion binding"/>
    <property type="evidence" value="ECO:0007669"/>
    <property type="project" value="InterPro"/>
</dbReference>
<keyword evidence="4" id="KW-0560">Oxidoreductase</keyword>
<dbReference type="AlphaFoldDB" id="S8DKK9"/>
<accession>S8DKK9</accession>
<dbReference type="PANTHER" id="PTHR24296">
    <property type="entry name" value="CYTOCHROME P450"/>
    <property type="match status" value="1"/>
</dbReference>
<evidence type="ECO:0000256" key="2">
    <source>
        <dbReference type="ARBA" id="ARBA00010617"/>
    </source>
</evidence>
<proteinExistence type="inferred from homology"/>
<evidence type="ECO:0000313" key="6">
    <source>
        <dbReference type="EMBL" id="EPS60047.1"/>
    </source>
</evidence>
<evidence type="ECO:0000313" key="7">
    <source>
        <dbReference type="Proteomes" id="UP000015453"/>
    </source>
</evidence>
<reference evidence="6 7" key="1">
    <citation type="journal article" date="2013" name="BMC Genomics">
        <title>The miniature genome of a carnivorous plant Genlisea aurea contains a low number of genes and short non-coding sequences.</title>
        <authorList>
            <person name="Leushkin E.V."/>
            <person name="Sutormin R.A."/>
            <person name="Nabieva E.R."/>
            <person name="Penin A.A."/>
            <person name="Kondrashov A.S."/>
            <person name="Logacheva M.D."/>
        </authorList>
    </citation>
    <scope>NUCLEOTIDE SEQUENCE [LARGE SCALE GENOMIC DNA]</scope>
</reference>
<comment type="similarity">
    <text evidence="2">Belongs to the cytochrome P450 family.</text>
</comment>
<dbReference type="PRINTS" id="PR00385">
    <property type="entry name" value="P450"/>
</dbReference>
<gene>
    <name evidence="6" type="ORF">M569_14757</name>
</gene>
<evidence type="ECO:0000256" key="1">
    <source>
        <dbReference type="ARBA" id="ARBA00001971"/>
    </source>
</evidence>
<dbReference type="InterPro" id="IPR036396">
    <property type="entry name" value="Cyt_P450_sf"/>
</dbReference>
<dbReference type="Pfam" id="PF00067">
    <property type="entry name" value="p450"/>
    <property type="match status" value="1"/>
</dbReference>
<evidence type="ECO:0008006" key="8">
    <source>
        <dbReference type="Google" id="ProtNLM"/>
    </source>
</evidence>
<comment type="caution">
    <text evidence="6">The sequence shown here is derived from an EMBL/GenBank/DDBJ whole genome shotgun (WGS) entry which is preliminary data.</text>
</comment>
<sequence length="134" mass="15524">MRAIYEFVSKWTEEKSREPPEADDMLSCYRRSPKVNLSPEVWRDATVSLVFAGKDTISSALSWFFFLVATNPEKERILRREIGDDWRFSGVEDLKKLVYLHAALCETLRLFPPVPMQHKSPTNADILPTGHRIK</sequence>
<name>S8DKK9_9LAMI</name>
<feature type="non-terminal residue" evidence="6">
    <location>
        <position position="134"/>
    </location>
</feature>
<dbReference type="GO" id="GO:0004497">
    <property type="term" value="F:monooxygenase activity"/>
    <property type="evidence" value="ECO:0007669"/>
    <property type="project" value="InterPro"/>
</dbReference>
<evidence type="ECO:0000256" key="5">
    <source>
        <dbReference type="ARBA" id="ARBA00023004"/>
    </source>
</evidence>
<evidence type="ECO:0000256" key="3">
    <source>
        <dbReference type="ARBA" id="ARBA00022723"/>
    </source>
</evidence>
<dbReference type="GO" id="GO:0016705">
    <property type="term" value="F:oxidoreductase activity, acting on paired donors, with incorporation or reduction of molecular oxygen"/>
    <property type="evidence" value="ECO:0007669"/>
    <property type="project" value="InterPro"/>
</dbReference>